<gene>
    <name evidence="8" type="ORF">L9W94_08345</name>
</gene>
<dbReference type="EMBL" id="JAKNBA010000011">
    <property type="protein sequence ID" value="MDE1242157.1"/>
    <property type="molecule type" value="Genomic_DNA"/>
</dbReference>
<keyword evidence="4" id="KW-0949">S-adenosyl-L-methionine</keyword>
<accession>A0A9X4IPP8</accession>
<dbReference type="RefSeq" id="WP_274683083.1">
    <property type="nucleotide sequence ID" value="NZ_JAKNBA010000011.1"/>
</dbReference>
<dbReference type="Pfam" id="PF02353">
    <property type="entry name" value="CMAS"/>
    <property type="match status" value="1"/>
</dbReference>
<keyword evidence="5" id="KW-0443">Lipid metabolism</keyword>
<feature type="active site" evidence="6">
    <location>
        <position position="395"/>
    </location>
</feature>
<dbReference type="InterPro" id="IPR029063">
    <property type="entry name" value="SAM-dependent_MTases_sf"/>
</dbReference>
<dbReference type="GO" id="GO:0008168">
    <property type="term" value="F:methyltransferase activity"/>
    <property type="evidence" value="ECO:0007669"/>
    <property type="project" value="UniProtKB-KW"/>
</dbReference>
<dbReference type="GO" id="GO:0008610">
    <property type="term" value="P:lipid biosynthetic process"/>
    <property type="evidence" value="ECO:0007669"/>
    <property type="project" value="InterPro"/>
</dbReference>
<dbReference type="Proteomes" id="UP001140979">
    <property type="component" value="Unassembled WGS sequence"/>
</dbReference>
<reference evidence="8" key="1">
    <citation type="submission" date="2022-02" db="EMBL/GenBank/DDBJ databases">
        <title>Emergence and expansion in Europe of a Vibrio aestuarianus clonal complex pathogenic for oysters.</title>
        <authorList>
            <person name="Mesnil A."/>
            <person name="Travers M.-A."/>
        </authorList>
    </citation>
    <scope>NUCLEOTIDE SEQUENCE</scope>
    <source>
        <strain evidence="8">19_064_11T1</strain>
    </source>
</reference>
<proteinExistence type="inferred from homology"/>
<dbReference type="Gene3D" id="3.40.50.150">
    <property type="entry name" value="Vaccinia Virus protein VP39"/>
    <property type="match status" value="1"/>
</dbReference>
<evidence type="ECO:0000313" key="9">
    <source>
        <dbReference type="Proteomes" id="UP001140979"/>
    </source>
</evidence>
<dbReference type="InterPro" id="IPR003333">
    <property type="entry name" value="CMAS"/>
</dbReference>
<sequence length="416" mass="47693">MQNSESLELPKQLTSLQKSARSITLKCLQRLEVGTLSIIESFSDGSVTARETFGTPREGEPNASIEVRDPHFYARLLKGGSIAAGEAYMDGWWESPNLTTLMELMARNLSALDGIEAKSSIFTKLLYKITHWFNRNSIDKARENIHAHYDLGNALYHTFLDEKMLYSSALFLSKDESLEQAQVNKMERLCQQLQLTSRDHVIEIGTGWGAMAIYMAKTYGCRVTTTTISEEQYQYAAQQVALNGLENQITLLKQDYRLLEGQYDKLVSIEMIEAVGKEYLPSYIKKCQSLLKPQGLMAIQAITITDQRYDYYSNNVDFIQKYIFPGGFLPSVTVLAQAATKHSDLVMRDLFDIGLDYARTLEEWRKRFDAAEQQVRQLGYDEKFIRMWRYYFCYCEGGFLAKSISTVHMTLQRPLR</sequence>
<evidence type="ECO:0000313" key="8">
    <source>
        <dbReference type="EMBL" id="MDE1242157.1"/>
    </source>
</evidence>
<evidence type="ECO:0000256" key="2">
    <source>
        <dbReference type="ARBA" id="ARBA00022603"/>
    </source>
</evidence>
<keyword evidence="7" id="KW-0175">Coiled coil</keyword>
<comment type="similarity">
    <text evidence="1">Belongs to the CFA/CMAS family.</text>
</comment>
<feature type="coiled-coil region" evidence="7">
    <location>
        <begin position="235"/>
        <end position="262"/>
    </location>
</feature>
<evidence type="ECO:0000256" key="1">
    <source>
        <dbReference type="ARBA" id="ARBA00010815"/>
    </source>
</evidence>
<dbReference type="AlphaFoldDB" id="A0A9X4IPP8"/>
<evidence type="ECO:0000256" key="7">
    <source>
        <dbReference type="SAM" id="Coils"/>
    </source>
</evidence>
<dbReference type="PANTHER" id="PTHR43667:SF2">
    <property type="entry name" value="FATTY ACID C-METHYL TRANSFERASE"/>
    <property type="match status" value="1"/>
</dbReference>
<dbReference type="PIRSF" id="PIRSF003085">
    <property type="entry name" value="CMAS"/>
    <property type="match status" value="1"/>
</dbReference>
<keyword evidence="2" id="KW-0489">Methyltransferase</keyword>
<protein>
    <submittedName>
        <fullName evidence="8">Cyclopropane-fatty-acyl-phospholipid synthase family protein</fullName>
    </submittedName>
</protein>
<evidence type="ECO:0000256" key="5">
    <source>
        <dbReference type="ARBA" id="ARBA00023098"/>
    </source>
</evidence>
<dbReference type="CDD" id="cd02440">
    <property type="entry name" value="AdoMet_MTases"/>
    <property type="match status" value="1"/>
</dbReference>
<organism evidence="8 9">
    <name type="scientific">Vibrio aestuarianus</name>
    <dbReference type="NCBI Taxonomy" id="28171"/>
    <lineage>
        <taxon>Bacteria</taxon>
        <taxon>Pseudomonadati</taxon>
        <taxon>Pseudomonadota</taxon>
        <taxon>Gammaproteobacteria</taxon>
        <taxon>Vibrionales</taxon>
        <taxon>Vibrionaceae</taxon>
        <taxon>Vibrio</taxon>
    </lineage>
</organism>
<dbReference type="GO" id="GO:0032259">
    <property type="term" value="P:methylation"/>
    <property type="evidence" value="ECO:0007669"/>
    <property type="project" value="UniProtKB-KW"/>
</dbReference>
<evidence type="ECO:0000256" key="4">
    <source>
        <dbReference type="ARBA" id="ARBA00022691"/>
    </source>
</evidence>
<keyword evidence="3" id="KW-0808">Transferase</keyword>
<comment type="caution">
    <text evidence="8">The sequence shown here is derived from an EMBL/GenBank/DDBJ whole genome shotgun (WGS) entry which is preliminary data.</text>
</comment>
<dbReference type="PANTHER" id="PTHR43667">
    <property type="entry name" value="CYCLOPROPANE-FATTY-ACYL-PHOSPHOLIPID SYNTHASE"/>
    <property type="match status" value="1"/>
</dbReference>
<dbReference type="SUPFAM" id="SSF53335">
    <property type="entry name" value="S-adenosyl-L-methionine-dependent methyltransferases"/>
    <property type="match status" value="1"/>
</dbReference>
<name>A0A9X4IPP8_9VIBR</name>
<evidence type="ECO:0000256" key="3">
    <source>
        <dbReference type="ARBA" id="ARBA00022679"/>
    </source>
</evidence>
<evidence type="ECO:0000256" key="6">
    <source>
        <dbReference type="PIRSR" id="PIRSR003085-1"/>
    </source>
</evidence>
<dbReference type="InterPro" id="IPR050723">
    <property type="entry name" value="CFA/CMAS"/>
</dbReference>